<dbReference type="Proteomes" id="UP000625711">
    <property type="component" value="Unassembled WGS sequence"/>
</dbReference>
<accession>A0A834IMF3</accession>
<reference evidence="1" key="1">
    <citation type="submission" date="2020-08" db="EMBL/GenBank/DDBJ databases">
        <title>Genome sequencing and assembly of the red palm weevil Rhynchophorus ferrugineus.</title>
        <authorList>
            <person name="Dias G.B."/>
            <person name="Bergman C.M."/>
            <person name="Manee M."/>
        </authorList>
    </citation>
    <scope>NUCLEOTIDE SEQUENCE</scope>
    <source>
        <strain evidence="1">AA-2017</strain>
        <tissue evidence="1">Whole larva</tissue>
    </source>
</reference>
<organism evidence="1 2">
    <name type="scientific">Rhynchophorus ferrugineus</name>
    <name type="common">Red palm weevil</name>
    <name type="synonym">Curculio ferrugineus</name>
    <dbReference type="NCBI Taxonomy" id="354439"/>
    <lineage>
        <taxon>Eukaryota</taxon>
        <taxon>Metazoa</taxon>
        <taxon>Ecdysozoa</taxon>
        <taxon>Arthropoda</taxon>
        <taxon>Hexapoda</taxon>
        <taxon>Insecta</taxon>
        <taxon>Pterygota</taxon>
        <taxon>Neoptera</taxon>
        <taxon>Endopterygota</taxon>
        <taxon>Coleoptera</taxon>
        <taxon>Polyphaga</taxon>
        <taxon>Cucujiformia</taxon>
        <taxon>Curculionidae</taxon>
        <taxon>Dryophthorinae</taxon>
        <taxon>Rhynchophorus</taxon>
    </lineage>
</organism>
<comment type="caution">
    <text evidence="1">The sequence shown here is derived from an EMBL/GenBank/DDBJ whole genome shotgun (WGS) entry which is preliminary data.</text>
</comment>
<dbReference type="AlphaFoldDB" id="A0A834IMF3"/>
<evidence type="ECO:0000313" key="1">
    <source>
        <dbReference type="EMBL" id="KAF7282514.1"/>
    </source>
</evidence>
<evidence type="ECO:0000313" key="2">
    <source>
        <dbReference type="Proteomes" id="UP000625711"/>
    </source>
</evidence>
<sequence length="68" mass="7572">MSERDTVARRDLARRVYRSPRSIALALALKRDEPSTRSCPNSSALAPCPLTLNPTQPKPHRPCTIDCL</sequence>
<dbReference type="EMBL" id="JAACXV010000170">
    <property type="protein sequence ID" value="KAF7282514.1"/>
    <property type="molecule type" value="Genomic_DNA"/>
</dbReference>
<keyword evidence="2" id="KW-1185">Reference proteome</keyword>
<name>A0A834IMF3_RHYFE</name>
<gene>
    <name evidence="1" type="ORF">GWI33_002579</name>
</gene>
<proteinExistence type="predicted"/>
<protein>
    <submittedName>
        <fullName evidence="1">Uncharacterized protein</fullName>
    </submittedName>
</protein>